<dbReference type="CDD" id="cd00761">
    <property type="entry name" value="Glyco_tranf_GTA_type"/>
    <property type="match status" value="1"/>
</dbReference>
<evidence type="ECO:0000313" key="2">
    <source>
        <dbReference type="EMBL" id="MBO1080560.1"/>
    </source>
</evidence>
<dbReference type="Proteomes" id="UP001518989">
    <property type="component" value="Unassembled WGS sequence"/>
</dbReference>
<organism evidence="2 3">
    <name type="scientific">Roseomonas haemaphysalidis</name>
    <dbReference type="NCBI Taxonomy" id="2768162"/>
    <lineage>
        <taxon>Bacteria</taxon>
        <taxon>Pseudomonadati</taxon>
        <taxon>Pseudomonadota</taxon>
        <taxon>Alphaproteobacteria</taxon>
        <taxon>Acetobacterales</taxon>
        <taxon>Roseomonadaceae</taxon>
        <taxon>Roseomonas</taxon>
    </lineage>
</organism>
<dbReference type="Gene3D" id="3.90.550.10">
    <property type="entry name" value="Spore Coat Polysaccharide Biosynthesis Protein SpsA, Chain A"/>
    <property type="match status" value="1"/>
</dbReference>
<dbReference type="EMBL" id="JACTNG010000009">
    <property type="protein sequence ID" value="MBO1080560.1"/>
    <property type="molecule type" value="Genomic_DNA"/>
</dbReference>
<dbReference type="Pfam" id="PF00535">
    <property type="entry name" value="Glycos_transf_2"/>
    <property type="match status" value="1"/>
</dbReference>
<dbReference type="RefSeq" id="WP_207418603.1">
    <property type="nucleotide sequence ID" value="NZ_CP061177.1"/>
</dbReference>
<name>A0ABS3KSW1_9PROT</name>
<reference evidence="2 3" key="1">
    <citation type="submission" date="2020-09" db="EMBL/GenBank/DDBJ databases">
        <title>Roseomonas.</title>
        <authorList>
            <person name="Zhu W."/>
        </authorList>
    </citation>
    <scope>NUCLEOTIDE SEQUENCE [LARGE SCALE GENOMIC DNA]</scope>
    <source>
        <strain evidence="2 3">573</strain>
    </source>
</reference>
<feature type="domain" description="Glycosyltransferase 2-like" evidence="1">
    <location>
        <begin position="20"/>
        <end position="158"/>
    </location>
</feature>
<protein>
    <submittedName>
        <fullName evidence="2">Glycosyltransferase family 2 protein</fullName>
    </submittedName>
</protein>
<evidence type="ECO:0000259" key="1">
    <source>
        <dbReference type="Pfam" id="PF00535"/>
    </source>
</evidence>
<dbReference type="PANTHER" id="PTHR22916:SF3">
    <property type="entry name" value="UDP-GLCNAC:BETAGAL BETA-1,3-N-ACETYLGLUCOSAMINYLTRANSFERASE-LIKE PROTEIN 1"/>
    <property type="match status" value="1"/>
</dbReference>
<gene>
    <name evidence="2" type="ORF">IAI61_16065</name>
</gene>
<dbReference type="InterPro" id="IPR001173">
    <property type="entry name" value="Glyco_trans_2-like"/>
</dbReference>
<dbReference type="PANTHER" id="PTHR22916">
    <property type="entry name" value="GLYCOSYLTRANSFERASE"/>
    <property type="match status" value="1"/>
</dbReference>
<dbReference type="InterPro" id="IPR029044">
    <property type="entry name" value="Nucleotide-diphossugar_trans"/>
</dbReference>
<keyword evidence="3" id="KW-1185">Reference proteome</keyword>
<sequence>MHPDDLLRSRPLGNTVPRLSILVPTYDRDVVPLCQELLADIATLDDPLSVELLVLIDGNPTLEGQGAVIEAASTTRPGMVLDATLAPFSHNLGRGEARNTLARLARGETLLFLDADGMPDRPGFVGRALAEAGNPGEIVCGGRTGRRCPPAPADAKLFEHHSRKREWIPAAARNQDPAGTFMSANFMASRDMFLAHPFDDAFKGWGWEDAEWALRIARVASIRHVDNSVSHMEHHRDADWLGRLERSATNYRRLFALHPDAVRRHRLFKLIRRFRRVETKPGLAPTLRRVALAQGRIPVQARLMALKLYQALIYTRALPFSLDG</sequence>
<proteinExistence type="predicted"/>
<evidence type="ECO:0000313" key="3">
    <source>
        <dbReference type="Proteomes" id="UP001518989"/>
    </source>
</evidence>
<dbReference type="SUPFAM" id="SSF53448">
    <property type="entry name" value="Nucleotide-diphospho-sugar transferases"/>
    <property type="match status" value="1"/>
</dbReference>
<comment type="caution">
    <text evidence="2">The sequence shown here is derived from an EMBL/GenBank/DDBJ whole genome shotgun (WGS) entry which is preliminary data.</text>
</comment>
<accession>A0ABS3KSW1</accession>